<dbReference type="AlphaFoldDB" id="H6QJJ7"/>
<protein>
    <submittedName>
        <fullName evidence="1">Ankyrin repeat protein</fullName>
    </submittedName>
</protein>
<dbReference type="EMBL" id="CP003319">
    <property type="protein sequence ID" value="AFB31847.1"/>
    <property type="molecule type" value="Genomic_DNA"/>
</dbReference>
<accession>H6QJJ7</accession>
<dbReference type="KEGG" id="rmi:RMB_05430"/>
<reference evidence="2" key="1">
    <citation type="submission" date="2012-02" db="EMBL/GenBank/DDBJ databases">
        <title>Complete genome sequence of Rickettsia parkeri strain Portsmouth.</title>
        <authorList>
            <person name="Johnson S.L."/>
            <person name="Munk A.C."/>
            <person name="Han S."/>
            <person name="Bruce D.C."/>
            <person name="Dasch G.A."/>
        </authorList>
    </citation>
    <scope>NUCLEOTIDE SEQUENCE [LARGE SCALE GENOMIC DNA]</scope>
    <source>
        <strain evidence="2">AZT80 (RMB)</strain>
    </source>
</reference>
<name>H6QJJ7_RICMA</name>
<evidence type="ECO:0000313" key="1">
    <source>
        <dbReference type="EMBL" id="AFB31847.1"/>
    </source>
</evidence>
<organism evidence="1 2">
    <name type="scientific">Rickettsia massiliae str. AZT80</name>
    <dbReference type="NCBI Taxonomy" id="1105112"/>
    <lineage>
        <taxon>Bacteria</taxon>
        <taxon>Pseudomonadati</taxon>
        <taxon>Pseudomonadota</taxon>
        <taxon>Alphaproteobacteria</taxon>
        <taxon>Rickettsiales</taxon>
        <taxon>Rickettsiaceae</taxon>
        <taxon>Rickettsieae</taxon>
        <taxon>Rickettsia</taxon>
        <taxon>spotted fever group</taxon>
    </lineage>
</organism>
<gene>
    <name evidence="1" type="ORF">RMB_05430</name>
</gene>
<dbReference type="Proteomes" id="UP000007999">
    <property type="component" value="Chromosome"/>
</dbReference>
<dbReference type="HOGENOM" id="CLU_2901372_0_0_5"/>
<proteinExistence type="predicted"/>
<evidence type="ECO:0000313" key="2">
    <source>
        <dbReference type="Proteomes" id="UP000007999"/>
    </source>
</evidence>
<sequence>MLSRKYHETWNFNKITKKIIMPKISKLINIFKSCIGKGSNAKECKTAPEKCFMIYALVLTIV</sequence>